<reference evidence="3" key="1">
    <citation type="journal article" date="2020" name="Nat. Commun.">
        <title>Genome sequence of the cluster root forming white lupin.</title>
        <authorList>
            <person name="Hufnagel B."/>
            <person name="Marques A."/>
            <person name="Soriano A."/>
            <person name="Marques L."/>
            <person name="Divol F."/>
            <person name="Doumas P."/>
            <person name="Sallet E."/>
            <person name="Mancinotti D."/>
            <person name="Carrere S."/>
            <person name="Marande W."/>
            <person name="Arribat S."/>
            <person name="Keller J."/>
            <person name="Huneau C."/>
            <person name="Blein T."/>
            <person name="Aime D."/>
            <person name="Laguerre M."/>
            <person name="Taylor J."/>
            <person name="Schubert V."/>
            <person name="Nelson M."/>
            <person name="Geu-Flores F."/>
            <person name="Crespi M."/>
            <person name="Gallardo-Guerrero K."/>
            <person name="Delaux P.-M."/>
            <person name="Salse J."/>
            <person name="Berges H."/>
            <person name="Guyot R."/>
            <person name="Gouzy J."/>
            <person name="Peret B."/>
        </authorList>
    </citation>
    <scope>NUCLEOTIDE SEQUENCE [LARGE SCALE GENOMIC DNA]</scope>
    <source>
        <strain evidence="3">cv. Amiga</strain>
    </source>
</reference>
<dbReference type="OrthoDB" id="20872at2759"/>
<dbReference type="Proteomes" id="UP000447434">
    <property type="component" value="Chromosome 16"/>
</dbReference>
<comment type="caution">
    <text evidence="2">The sequence shown here is derived from an EMBL/GenBank/DDBJ whole genome shotgun (WGS) entry which is preliminary data.</text>
</comment>
<gene>
    <name evidence="2" type="ORF">Lalb_Chr16g0391111</name>
</gene>
<sequence>MKMTNTKVFLLVLCLALCVEMGHPWGEEIVEDAKGVASDAKEKTESFANWAYGKISNGFGTNDDEKKLTENAKFQTEETASKVTDSVKSSASEATNYATKAAEDAKDKAKGAYDEAAKASNAFGNKATDAYDQAKDKVGDAYKSTKETVTKE</sequence>
<proteinExistence type="predicted"/>
<accession>A0A6A4PAJ6</accession>
<dbReference type="Gene3D" id="6.10.280.100">
    <property type="match status" value="1"/>
</dbReference>
<organism evidence="2 3">
    <name type="scientific">Lupinus albus</name>
    <name type="common">White lupine</name>
    <name type="synonym">Lupinus termis</name>
    <dbReference type="NCBI Taxonomy" id="3870"/>
    <lineage>
        <taxon>Eukaryota</taxon>
        <taxon>Viridiplantae</taxon>
        <taxon>Streptophyta</taxon>
        <taxon>Embryophyta</taxon>
        <taxon>Tracheophyta</taxon>
        <taxon>Spermatophyta</taxon>
        <taxon>Magnoliopsida</taxon>
        <taxon>eudicotyledons</taxon>
        <taxon>Gunneridae</taxon>
        <taxon>Pentapetalae</taxon>
        <taxon>rosids</taxon>
        <taxon>fabids</taxon>
        <taxon>Fabales</taxon>
        <taxon>Fabaceae</taxon>
        <taxon>Papilionoideae</taxon>
        <taxon>50 kb inversion clade</taxon>
        <taxon>genistoids sensu lato</taxon>
        <taxon>core genistoids</taxon>
        <taxon>Genisteae</taxon>
        <taxon>Lupinus</taxon>
    </lineage>
</organism>
<keyword evidence="3" id="KW-1185">Reference proteome</keyword>
<dbReference type="AlphaFoldDB" id="A0A6A4PAJ6"/>
<evidence type="ECO:0000256" key="1">
    <source>
        <dbReference type="SAM" id="SignalP"/>
    </source>
</evidence>
<feature type="chain" id="PRO_5025346840" evidence="1">
    <location>
        <begin position="25"/>
        <end position="152"/>
    </location>
</feature>
<name>A0A6A4PAJ6_LUPAL</name>
<feature type="signal peptide" evidence="1">
    <location>
        <begin position="1"/>
        <end position="24"/>
    </location>
</feature>
<keyword evidence="1" id="KW-0732">Signal</keyword>
<protein>
    <submittedName>
        <fullName evidence="2">Uncharacterized protein</fullName>
    </submittedName>
</protein>
<evidence type="ECO:0000313" key="2">
    <source>
        <dbReference type="EMBL" id="KAE9597864.1"/>
    </source>
</evidence>
<dbReference type="EMBL" id="WOCE01000016">
    <property type="protein sequence ID" value="KAE9597864.1"/>
    <property type="molecule type" value="Genomic_DNA"/>
</dbReference>
<evidence type="ECO:0000313" key="3">
    <source>
        <dbReference type="Proteomes" id="UP000447434"/>
    </source>
</evidence>